<dbReference type="GO" id="GO:0004764">
    <property type="term" value="F:shikimate 3-dehydrogenase (NADP+) activity"/>
    <property type="evidence" value="ECO:0007669"/>
    <property type="project" value="InterPro"/>
</dbReference>
<dbReference type="EMBL" id="CP059075">
    <property type="protein sequence ID" value="QRE02681.1"/>
    <property type="molecule type" value="Genomic_DNA"/>
</dbReference>
<evidence type="ECO:0000256" key="3">
    <source>
        <dbReference type="ARBA" id="ARBA00023141"/>
    </source>
</evidence>
<comment type="pathway">
    <text evidence="1">Metabolic intermediate biosynthesis; chorismate biosynthesis; chorismate from D-erythrose 4-phosphate and phosphoenolpyruvate: step 4/7.</text>
</comment>
<dbReference type="InterPro" id="IPR022893">
    <property type="entry name" value="Shikimate_DH_fam"/>
</dbReference>
<dbReference type="PANTHER" id="PTHR21089">
    <property type="entry name" value="SHIKIMATE DEHYDROGENASE"/>
    <property type="match status" value="1"/>
</dbReference>
<evidence type="ECO:0000256" key="1">
    <source>
        <dbReference type="ARBA" id="ARBA00004871"/>
    </source>
</evidence>
<dbReference type="AlphaFoldDB" id="A0A7U2NCN6"/>
<dbReference type="PANTHER" id="PTHR21089:SF1">
    <property type="entry name" value="BIFUNCTIONAL 3-DEHYDROQUINATE DEHYDRATASE_SHIKIMATE DEHYDROGENASE, CHLOROPLASTIC"/>
    <property type="match status" value="1"/>
</dbReference>
<gene>
    <name evidence="5" type="ORF">H0H26_07055</name>
</gene>
<dbReference type="GO" id="GO:0009423">
    <property type="term" value="P:chorismate biosynthetic process"/>
    <property type="evidence" value="ECO:0007669"/>
    <property type="project" value="TreeGrafter"/>
</dbReference>
<dbReference type="SUPFAM" id="SSF51735">
    <property type="entry name" value="NAD(P)-binding Rossmann-fold domains"/>
    <property type="match status" value="1"/>
</dbReference>
<dbReference type="Proteomes" id="UP000596329">
    <property type="component" value="Chromosome"/>
</dbReference>
<protein>
    <submittedName>
        <fullName evidence="5">Shikimate dehydrogenase</fullName>
    </submittedName>
</protein>
<dbReference type="GO" id="GO:0050661">
    <property type="term" value="F:NADP binding"/>
    <property type="evidence" value="ECO:0007669"/>
    <property type="project" value="TreeGrafter"/>
</dbReference>
<dbReference type="GO" id="GO:0005829">
    <property type="term" value="C:cytosol"/>
    <property type="evidence" value="ECO:0007669"/>
    <property type="project" value="TreeGrafter"/>
</dbReference>
<dbReference type="InterPro" id="IPR046346">
    <property type="entry name" value="Aminoacid_DH-like_N_sf"/>
</dbReference>
<accession>A0A7U2NCN6</accession>
<dbReference type="GO" id="GO:0019632">
    <property type="term" value="P:shikimate metabolic process"/>
    <property type="evidence" value="ECO:0007669"/>
    <property type="project" value="TreeGrafter"/>
</dbReference>
<reference evidence="5 6" key="1">
    <citation type="submission" date="2020-07" db="EMBL/GenBank/DDBJ databases">
        <title>Genomic characterization of Flavobacterium psychrophilum strains.</title>
        <authorList>
            <person name="Castillo D."/>
            <person name="Jorgensen J."/>
            <person name="Middelboe M."/>
        </authorList>
    </citation>
    <scope>NUCLEOTIDE SEQUENCE [LARGE SCALE GENOMIC DNA]</scope>
    <source>
        <strain evidence="5 6">FPS-R7</strain>
    </source>
</reference>
<evidence type="ECO:0000256" key="2">
    <source>
        <dbReference type="ARBA" id="ARBA00023002"/>
    </source>
</evidence>
<organism evidence="5 6">
    <name type="scientific">Flavobacterium psychrophilum</name>
    <dbReference type="NCBI Taxonomy" id="96345"/>
    <lineage>
        <taxon>Bacteria</taxon>
        <taxon>Pseudomonadati</taxon>
        <taxon>Bacteroidota</taxon>
        <taxon>Flavobacteriia</taxon>
        <taxon>Flavobacteriales</taxon>
        <taxon>Flavobacteriaceae</taxon>
        <taxon>Flavobacterium</taxon>
    </lineage>
</organism>
<dbReference type="GO" id="GO:0009073">
    <property type="term" value="P:aromatic amino acid family biosynthetic process"/>
    <property type="evidence" value="ECO:0007669"/>
    <property type="project" value="UniProtKB-KW"/>
</dbReference>
<sequence>MKKLGLLGKNISYSFSQNYFTNKFKQEKNNNDFSYENFDIQSIEEFTKILQINSNLIGLNVTIPYKETIIPFLDELSQNAKEIGAVNTIRISPNGKLFGDNTDYFGFNKSLKPLLKSHHKKALILGTGGAAKAVAFGLKKLNIESLFVSRLEKESTITYNEIDAKIFDDYQIIINCTPLGTTPKTELFPDIPYSFFTPKHIAFDLIYNPEKTVFLEKAENKGAIIKNGYDMLVFQAEKAWEIWNE</sequence>
<proteinExistence type="predicted"/>
<dbReference type="Gene3D" id="3.40.50.10860">
    <property type="entry name" value="Leucine Dehydrogenase, chain A, domain 1"/>
    <property type="match status" value="1"/>
</dbReference>
<dbReference type="Pfam" id="PF08501">
    <property type="entry name" value="Shikimate_dh_N"/>
    <property type="match status" value="1"/>
</dbReference>
<dbReference type="SUPFAM" id="SSF53223">
    <property type="entry name" value="Aminoacid dehydrogenase-like, N-terminal domain"/>
    <property type="match status" value="1"/>
</dbReference>
<dbReference type="InterPro" id="IPR013708">
    <property type="entry name" value="Shikimate_DH-bd_N"/>
</dbReference>
<dbReference type="Gene3D" id="3.40.50.720">
    <property type="entry name" value="NAD(P)-binding Rossmann-like Domain"/>
    <property type="match status" value="1"/>
</dbReference>
<dbReference type="InterPro" id="IPR036291">
    <property type="entry name" value="NAD(P)-bd_dom_sf"/>
</dbReference>
<feature type="domain" description="Shikimate dehydrogenase substrate binding N-terminal" evidence="4">
    <location>
        <begin position="6"/>
        <end position="89"/>
    </location>
</feature>
<evidence type="ECO:0000313" key="6">
    <source>
        <dbReference type="Proteomes" id="UP000596329"/>
    </source>
</evidence>
<name>A0A7U2NCN6_FLAPS</name>
<dbReference type="RefSeq" id="WP_086441108.1">
    <property type="nucleotide sequence ID" value="NZ_CP059075.1"/>
</dbReference>
<evidence type="ECO:0000259" key="4">
    <source>
        <dbReference type="Pfam" id="PF08501"/>
    </source>
</evidence>
<keyword evidence="2" id="KW-0560">Oxidoreductase</keyword>
<keyword evidence="3" id="KW-0057">Aromatic amino acid biosynthesis</keyword>
<keyword evidence="3" id="KW-0028">Amino-acid biosynthesis</keyword>
<evidence type="ECO:0000313" key="5">
    <source>
        <dbReference type="EMBL" id="QRE02681.1"/>
    </source>
</evidence>
<dbReference type="CDD" id="cd01065">
    <property type="entry name" value="NAD_bind_Shikimate_DH"/>
    <property type="match status" value="1"/>
</dbReference>